<evidence type="ECO:0000313" key="2">
    <source>
        <dbReference type="Proteomes" id="UP000826271"/>
    </source>
</evidence>
<sequence length="166" mass="19218">MLVQSCQPIRKHILAKREFLNFFKHFRGNLTRILLEEIRKSTIEMIEEQEAICGHLFTIQDVMVRAWFADNFLYSDFKVIRVKWSPTAGKRILLEGIRKTAREMIEEQEAVCGCLFTIQDVMVRAWLQEIKSGGATVHNTTKQSSNGTYKECKCKRQADESSTDAL</sequence>
<accession>A0AAV6XV62</accession>
<name>A0AAV6XV62_9LAMI</name>
<comment type="caution">
    <text evidence="1">The sequence shown here is derived from an EMBL/GenBank/DDBJ whole genome shotgun (WGS) entry which is preliminary data.</text>
</comment>
<dbReference type="AlphaFoldDB" id="A0AAV6XV62"/>
<dbReference type="EMBL" id="WHWC01000003">
    <property type="protein sequence ID" value="KAG8385340.1"/>
    <property type="molecule type" value="Genomic_DNA"/>
</dbReference>
<dbReference type="PANTHER" id="PTHR46950:SF2">
    <property type="entry name" value="MAGNESIUM TRANSPORTER CORA-LIKE FAMILY PROTEIN"/>
    <property type="match status" value="1"/>
</dbReference>
<organism evidence="1 2">
    <name type="scientific">Buddleja alternifolia</name>
    <dbReference type="NCBI Taxonomy" id="168488"/>
    <lineage>
        <taxon>Eukaryota</taxon>
        <taxon>Viridiplantae</taxon>
        <taxon>Streptophyta</taxon>
        <taxon>Embryophyta</taxon>
        <taxon>Tracheophyta</taxon>
        <taxon>Spermatophyta</taxon>
        <taxon>Magnoliopsida</taxon>
        <taxon>eudicotyledons</taxon>
        <taxon>Gunneridae</taxon>
        <taxon>Pentapetalae</taxon>
        <taxon>asterids</taxon>
        <taxon>lamiids</taxon>
        <taxon>Lamiales</taxon>
        <taxon>Scrophulariaceae</taxon>
        <taxon>Buddlejeae</taxon>
        <taxon>Buddleja</taxon>
    </lineage>
</organism>
<dbReference type="PANTHER" id="PTHR46950">
    <property type="entry name" value="MAGNESIUM TRANSPORTER CORA-LIKE FAMILY PROTEIN"/>
    <property type="match status" value="1"/>
</dbReference>
<dbReference type="Proteomes" id="UP000826271">
    <property type="component" value="Unassembled WGS sequence"/>
</dbReference>
<proteinExistence type="predicted"/>
<gene>
    <name evidence="1" type="ORF">BUALT_Bualt03G0032600</name>
</gene>
<reference evidence="1" key="1">
    <citation type="submission" date="2019-10" db="EMBL/GenBank/DDBJ databases">
        <authorList>
            <person name="Zhang R."/>
            <person name="Pan Y."/>
            <person name="Wang J."/>
            <person name="Ma R."/>
            <person name="Yu S."/>
        </authorList>
    </citation>
    <scope>NUCLEOTIDE SEQUENCE</scope>
    <source>
        <strain evidence="1">LA-IB0</strain>
        <tissue evidence="1">Leaf</tissue>
    </source>
</reference>
<protein>
    <submittedName>
        <fullName evidence="1">Uncharacterized protein</fullName>
    </submittedName>
</protein>
<keyword evidence="2" id="KW-1185">Reference proteome</keyword>
<evidence type="ECO:0000313" key="1">
    <source>
        <dbReference type="EMBL" id="KAG8385340.1"/>
    </source>
</evidence>